<sequence>MSKKRLVTLEDLYRLKSVYDAQLSPDGNRVIYVLHGINKETEEYDSHLHMMNLETGESVQWTYGEQKDYAPKWSPEGNHVAFLSTRSGIPQIYVVHSNGGEARKLTDCKRGVSNIEWSPDGRYLLFSTKIKDHEEKEASDKLEPLVVDSLQYKSDASGFLKGCYSQIMMVEVETGEVTQLTTGPYHHTIGCWLPDQSAITFTANRAKNPGLSLHSDVFIYNLETKEMTNITNGKGFFTNVSASPDGTYLAMIGNEREYQSATVHKVWIYHLHHQSFTCLTSEWDVEVGDVMVGDLHSWRTNPGILWTSDSQGFYFMMSDQGNVGVYYGTIHGEMYPSLLEDLHVYSLSIHPTQHKAVIGISKPTHPGDLYTLNLMTGELVQITSVNKELMEEVELVTAEAFYTTAKDGLLLQSWLMKPACYEEGEKCPLILEIHGGPHMMYGNTFMYEFQLLAAKGYAVLFSNPRGGRGYGQAFVDAVRGDYGGMDYEDLMSVVDEAIDQYSFIDSNRLGVTGGSYGGFMTNWIVGQTNRFKAAVTQRCISNWTSFYGVSDIGYYFTEWEVKADIYEDVEKLWHHSPLRLVSNVETPLLILHSEKDYRCPIEQAEQLFIALKRKEKDVKFVRFPEANHELSRSGPPILRNARLNHITEWFDHYL</sequence>
<dbReference type="GO" id="GO:0004177">
    <property type="term" value="F:aminopeptidase activity"/>
    <property type="evidence" value="ECO:0007669"/>
    <property type="project" value="UniProtKB-KW"/>
</dbReference>
<keyword evidence="4" id="KW-0645">Protease</keyword>
<evidence type="ECO:0000256" key="1">
    <source>
        <dbReference type="ARBA" id="ARBA00022801"/>
    </source>
</evidence>
<dbReference type="InterPro" id="IPR029058">
    <property type="entry name" value="AB_hydrolase_fold"/>
</dbReference>
<keyword evidence="2" id="KW-0720">Serine protease</keyword>
<dbReference type="PANTHER" id="PTHR42776:SF27">
    <property type="entry name" value="DIPEPTIDYL PEPTIDASE FAMILY MEMBER 6"/>
    <property type="match status" value="1"/>
</dbReference>
<keyword evidence="5" id="KW-1185">Reference proteome</keyword>
<dbReference type="Pfam" id="PF00326">
    <property type="entry name" value="Peptidase_S9"/>
    <property type="match status" value="1"/>
</dbReference>
<dbReference type="InterPro" id="IPR011042">
    <property type="entry name" value="6-blade_b-propeller_TolB-like"/>
</dbReference>
<evidence type="ECO:0000313" key="4">
    <source>
        <dbReference type="EMBL" id="MBM7702647.1"/>
    </source>
</evidence>
<dbReference type="RefSeq" id="WP_205185800.1">
    <property type="nucleotide sequence ID" value="NZ_JAFBFC010000002.1"/>
</dbReference>
<proteinExistence type="predicted"/>
<dbReference type="Pfam" id="PF07676">
    <property type="entry name" value="PD40"/>
    <property type="match status" value="2"/>
</dbReference>
<name>A0ABS2QT73_9BACI</name>
<reference evidence="4 5" key="1">
    <citation type="submission" date="2021-01" db="EMBL/GenBank/DDBJ databases">
        <title>Genomic Encyclopedia of Type Strains, Phase IV (KMG-IV): sequencing the most valuable type-strain genomes for metagenomic binning, comparative biology and taxonomic classification.</title>
        <authorList>
            <person name="Goeker M."/>
        </authorList>
    </citation>
    <scope>NUCLEOTIDE SEQUENCE [LARGE SCALE GENOMIC DNA]</scope>
    <source>
        <strain evidence="4 5">DSM 104297</strain>
    </source>
</reference>
<dbReference type="Gene3D" id="3.40.50.1820">
    <property type="entry name" value="alpha/beta hydrolase"/>
    <property type="match status" value="1"/>
</dbReference>
<keyword evidence="4" id="KW-0031">Aminopeptidase</keyword>
<dbReference type="SUPFAM" id="SSF82171">
    <property type="entry name" value="DPP6 N-terminal domain-like"/>
    <property type="match status" value="1"/>
</dbReference>
<evidence type="ECO:0000256" key="2">
    <source>
        <dbReference type="ARBA" id="ARBA00022825"/>
    </source>
</evidence>
<dbReference type="Gene3D" id="2.120.10.30">
    <property type="entry name" value="TolB, C-terminal domain"/>
    <property type="match status" value="2"/>
</dbReference>
<dbReference type="InterPro" id="IPR011659">
    <property type="entry name" value="WD40"/>
</dbReference>
<dbReference type="Proteomes" id="UP000809829">
    <property type="component" value="Unassembled WGS sequence"/>
</dbReference>
<comment type="caution">
    <text evidence="4">The sequence shown here is derived from an EMBL/GenBank/DDBJ whole genome shotgun (WGS) entry which is preliminary data.</text>
</comment>
<dbReference type="SUPFAM" id="SSF53474">
    <property type="entry name" value="alpha/beta-Hydrolases"/>
    <property type="match status" value="1"/>
</dbReference>
<keyword evidence="1" id="KW-0378">Hydrolase</keyword>
<gene>
    <name evidence="4" type="ORF">JOC83_001481</name>
</gene>
<dbReference type="EMBL" id="JAFBFC010000002">
    <property type="protein sequence ID" value="MBM7702647.1"/>
    <property type="molecule type" value="Genomic_DNA"/>
</dbReference>
<organism evidence="4 5">
    <name type="scientific">Priestia iocasae</name>
    <dbReference type="NCBI Taxonomy" id="2291674"/>
    <lineage>
        <taxon>Bacteria</taxon>
        <taxon>Bacillati</taxon>
        <taxon>Bacillota</taxon>
        <taxon>Bacilli</taxon>
        <taxon>Bacillales</taxon>
        <taxon>Bacillaceae</taxon>
        <taxon>Priestia</taxon>
    </lineage>
</organism>
<protein>
    <submittedName>
        <fullName evidence="4">Dipeptidyl aminopeptidase/acylaminoacyl peptidase</fullName>
    </submittedName>
</protein>
<feature type="domain" description="Peptidase S9 prolyl oligopeptidase catalytic" evidence="3">
    <location>
        <begin position="444"/>
        <end position="654"/>
    </location>
</feature>
<dbReference type="PANTHER" id="PTHR42776">
    <property type="entry name" value="SERINE PEPTIDASE S9 FAMILY MEMBER"/>
    <property type="match status" value="1"/>
</dbReference>
<evidence type="ECO:0000313" key="5">
    <source>
        <dbReference type="Proteomes" id="UP000809829"/>
    </source>
</evidence>
<evidence type="ECO:0000259" key="3">
    <source>
        <dbReference type="Pfam" id="PF00326"/>
    </source>
</evidence>
<dbReference type="InterPro" id="IPR001375">
    <property type="entry name" value="Peptidase_S9_cat"/>
</dbReference>
<accession>A0ABS2QT73</accession>